<evidence type="ECO:0000256" key="1">
    <source>
        <dbReference type="SAM" id="MobiDB-lite"/>
    </source>
</evidence>
<name>C5FZM0_ARTOC</name>
<dbReference type="OrthoDB" id="4368839at2759"/>
<dbReference type="GeneID" id="9227409"/>
<gene>
    <name evidence="2" type="ORF">MCYG_08142</name>
</gene>
<evidence type="ECO:0000313" key="2">
    <source>
        <dbReference type="EMBL" id="EEQ35323.1"/>
    </source>
</evidence>
<dbReference type="STRING" id="554155.C5FZM0"/>
<dbReference type="EMBL" id="DS995708">
    <property type="protein sequence ID" value="EEQ35323.1"/>
    <property type="molecule type" value="Genomic_DNA"/>
</dbReference>
<feature type="compositionally biased region" description="Basic residues" evidence="1">
    <location>
        <begin position="238"/>
        <end position="247"/>
    </location>
</feature>
<dbReference type="HOGENOM" id="CLU_1171344_0_0_1"/>
<keyword evidence="3" id="KW-1185">Reference proteome</keyword>
<accession>C5FZM0</accession>
<dbReference type="eggNOG" id="ENOG502RJ1G">
    <property type="taxonomic scope" value="Eukaryota"/>
</dbReference>
<sequence length="247" mass="28661">MSSHTILGTAVPNSDKIPPFDWSKIPDTTKLRPLPNIAKLKDTQDIYGWAMIVERALKIRKLCCLIDGSVPSTPPTDKALYERWEAADIYVMDWLILQIDYTFYNEIENFNPPMDTAQKFFTSIKQTLGDINMDIYLKKWERMKRSDFSTVAQFVEALSESYREITRTGFPVPPVCGIYRLIYSIEDEMATWATYISLEVEKFKPMDVTKQQFFDICDRTRAKALYSAAAPKPSSNQRRSRLRNRPK</sequence>
<evidence type="ECO:0000313" key="3">
    <source>
        <dbReference type="Proteomes" id="UP000002035"/>
    </source>
</evidence>
<organism evidence="2 3">
    <name type="scientific">Arthroderma otae (strain ATCC MYA-4605 / CBS 113480)</name>
    <name type="common">Microsporum canis</name>
    <dbReference type="NCBI Taxonomy" id="554155"/>
    <lineage>
        <taxon>Eukaryota</taxon>
        <taxon>Fungi</taxon>
        <taxon>Dikarya</taxon>
        <taxon>Ascomycota</taxon>
        <taxon>Pezizomycotina</taxon>
        <taxon>Eurotiomycetes</taxon>
        <taxon>Eurotiomycetidae</taxon>
        <taxon>Onygenales</taxon>
        <taxon>Arthrodermataceae</taxon>
        <taxon>Microsporum</taxon>
    </lineage>
</organism>
<dbReference type="AlphaFoldDB" id="C5FZM0"/>
<dbReference type="Proteomes" id="UP000002035">
    <property type="component" value="Unassembled WGS sequence"/>
</dbReference>
<feature type="region of interest" description="Disordered" evidence="1">
    <location>
        <begin position="228"/>
        <end position="247"/>
    </location>
</feature>
<dbReference type="RefSeq" id="XP_002843059.1">
    <property type="nucleotide sequence ID" value="XM_002843013.1"/>
</dbReference>
<dbReference type="VEuPathDB" id="FungiDB:MCYG_08142"/>
<proteinExistence type="predicted"/>
<protein>
    <submittedName>
        <fullName evidence="2">Uncharacterized protein</fullName>
    </submittedName>
</protein>
<reference evidence="3" key="1">
    <citation type="journal article" date="2012" name="MBio">
        <title>Comparative genome analysis of Trichophyton rubrum and related dermatophytes reveals candidate genes involved in infection.</title>
        <authorList>
            <person name="Martinez D.A."/>
            <person name="Oliver B.G."/>
            <person name="Graeser Y."/>
            <person name="Goldberg J.M."/>
            <person name="Li W."/>
            <person name="Martinez-Rossi N.M."/>
            <person name="Monod M."/>
            <person name="Shelest E."/>
            <person name="Barton R.C."/>
            <person name="Birch E."/>
            <person name="Brakhage A.A."/>
            <person name="Chen Z."/>
            <person name="Gurr S.J."/>
            <person name="Heiman D."/>
            <person name="Heitman J."/>
            <person name="Kosti I."/>
            <person name="Rossi A."/>
            <person name="Saif S."/>
            <person name="Samalova M."/>
            <person name="Saunders C.W."/>
            <person name="Shea T."/>
            <person name="Summerbell R.C."/>
            <person name="Xu J."/>
            <person name="Young S."/>
            <person name="Zeng Q."/>
            <person name="Birren B.W."/>
            <person name="Cuomo C.A."/>
            <person name="White T.C."/>
        </authorList>
    </citation>
    <scope>NUCLEOTIDE SEQUENCE [LARGE SCALE GENOMIC DNA]</scope>
    <source>
        <strain evidence="3">ATCC MYA-4605 / CBS 113480</strain>
    </source>
</reference>